<protein>
    <submittedName>
        <fullName evidence="1">Uncharacterized protein</fullName>
    </submittedName>
</protein>
<evidence type="ECO:0000313" key="1">
    <source>
        <dbReference type="EMBL" id="KAI0091842.1"/>
    </source>
</evidence>
<evidence type="ECO:0000313" key="2">
    <source>
        <dbReference type="Proteomes" id="UP001055072"/>
    </source>
</evidence>
<reference evidence="1" key="1">
    <citation type="journal article" date="2021" name="Environ. Microbiol.">
        <title>Gene family expansions and transcriptome signatures uncover fungal adaptations to wood decay.</title>
        <authorList>
            <person name="Hage H."/>
            <person name="Miyauchi S."/>
            <person name="Viragh M."/>
            <person name="Drula E."/>
            <person name="Min B."/>
            <person name="Chaduli D."/>
            <person name="Navarro D."/>
            <person name="Favel A."/>
            <person name="Norest M."/>
            <person name="Lesage-Meessen L."/>
            <person name="Balint B."/>
            <person name="Merenyi Z."/>
            <person name="de Eugenio L."/>
            <person name="Morin E."/>
            <person name="Martinez A.T."/>
            <person name="Baldrian P."/>
            <person name="Stursova M."/>
            <person name="Martinez M.J."/>
            <person name="Novotny C."/>
            <person name="Magnuson J.K."/>
            <person name="Spatafora J.W."/>
            <person name="Maurice S."/>
            <person name="Pangilinan J."/>
            <person name="Andreopoulos W."/>
            <person name="LaButti K."/>
            <person name="Hundley H."/>
            <person name="Na H."/>
            <person name="Kuo A."/>
            <person name="Barry K."/>
            <person name="Lipzen A."/>
            <person name="Henrissat B."/>
            <person name="Riley R."/>
            <person name="Ahrendt S."/>
            <person name="Nagy L.G."/>
            <person name="Grigoriev I.V."/>
            <person name="Martin F."/>
            <person name="Rosso M.N."/>
        </authorList>
    </citation>
    <scope>NUCLEOTIDE SEQUENCE</scope>
    <source>
        <strain evidence="1">CBS 384.51</strain>
    </source>
</reference>
<organism evidence="1 2">
    <name type="scientific">Irpex rosettiformis</name>
    <dbReference type="NCBI Taxonomy" id="378272"/>
    <lineage>
        <taxon>Eukaryota</taxon>
        <taxon>Fungi</taxon>
        <taxon>Dikarya</taxon>
        <taxon>Basidiomycota</taxon>
        <taxon>Agaricomycotina</taxon>
        <taxon>Agaricomycetes</taxon>
        <taxon>Polyporales</taxon>
        <taxon>Irpicaceae</taxon>
        <taxon>Irpex</taxon>
    </lineage>
</organism>
<dbReference type="Proteomes" id="UP001055072">
    <property type="component" value="Unassembled WGS sequence"/>
</dbReference>
<keyword evidence="2" id="KW-1185">Reference proteome</keyword>
<gene>
    <name evidence="1" type="ORF">BDY19DRAFT_927076</name>
</gene>
<comment type="caution">
    <text evidence="1">The sequence shown here is derived from an EMBL/GenBank/DDBJ whole genome shotgun (WGS) entry which is preliminary data.</text>
</comment>
<proteinExistence type="predicted"/>
<sequence>MPPVKIERDHERKRPRCQKCGNFMAGHKRRNGTIVCPLEQECDPFPVDEPTLISSGPSCSNIPLRREVAVPVLEKLKAGQVYRYRNPNWEDETVLSIPYVSRPTPRHSGSPDSWVSTEPADDIPSMRTYVKQERQLSAVHESDEIEFMMVRPPSVAPSASPVESSSASASTRLRRSFSSILNNSVPILSMFSAQREDVTKITQTARRNGLHTGVMRPPESPIEVKDEDDYDPPPKQRKPLWVIVGKDPMAVEHLLDLQEKDELARIDPTPLSSLSSTPLHIAASSAQTQKPHQFSTPGLVTLVVFIVIFVNALGILALSFL</sequence>
<name>A0ACB8UC22_9APHY</name>
<accession>A0ACB8UC22</accession>
<dbReference type="EMBL" id="MU274904">
    <property type="protein sequence ID" value="KAI0091842.1"/>
    <property type="molecule type" value="Genomic_DNA"/>
</dbReference>